<dbReference type="InterPro" id="IPR001917">
    <property type="entry name" value="Aminotrans_II_pyridoxalP_BS"/>
</dbReference>
<evidence type="ECO:0000256" key="7">
    <source>
        <dbReference type="ARBA" id="ARBA00022898"/>
    </source>
</evidence>
<dbReference type="EC" id="2.6.1.9" evidence="9"/>
<keyword evidence="5 9" id="KW-0032">Aminotransferase</keyword>
<dbReference type="AlphaFoldDB" id="A0A841HI65"/>
<dbReference type="HAMAP" id="MF_01023">
    <property type="entry name" value="HisC_aminotrans_2"/>
    <property type="match status" value="1"/>
</dbReference>
<dbReference type="NCBIfam" id="TIGR01141">
    <property type="entry name" value="hisC"/>
    <property type="match status" value="1"/>
</dbReference>
<evidence type="ECO:0000256" key="5">
    <source>
        <dbReference type="ARBA" id="ARBA00022576"/>
    </source>
</evidence>
<dbReference type="Pfam" id="PF00155">
    <property type="entry name" value="Aminotran_1_2"/>
    <property type="match status" value="1"/>
</dbReference>
<reference evidence="11 12" key="1">
    <citation type="submission" date="2020-08" db="EMBL/GenBank/DDBJ databases">
        <title>Genomic Encyclopedia of Type Strains, Phase IV (KMG-IV): sequencing the most valuable type-strain genomes for metagenomic binning, comparative biology and taxonomic classification.</title>
        <authorList>
            <person name="Goeker M."/>
        </authorList>
    </citation>
    <scope>NUCLEOTIDE SEQUENCE [LARGE SCALE GENOMIC DNA]</scope>
    <source>
        <strain evidence="11 12">DSM 26723</strain>
    </source>
</reference>
<organism evidence="11 12">
    <name type="scientific">Povalibacter uvarum</name>
    <dbReference type="NCBI Taxonomy" id="732238"/>
    <lineage>
        <taxon>Bacteria</taxon>
        <taxon>Pseudomonadati</taxon>
        <taxon>Pseudomonadota</taxon>
        <taxon>Gammaproteobacteria</taxon>
        <taxon>Steroidobacterales</taxon>
        <taxon>Steroidobacteraceae</taxon>
        <taxon>Povalibacter</taxon>
    </lineage>
</organism>
<evidence type="ECO:0000256" key="1">
    <source>
        <dbReference type="ARBA" id="ARBA00001933"/>
    </source>
</evidence>
<dbReference type="Gene3D" id="3.90.1150.10">
    <property type="entry name" value="Aspartate Aminotransferase, domain 1"/>
    <property type="match status" value="1"/>
</dbReference>
<evidence type="ECO:0000259" key="10">
    <source>
        <dbReference type="Pfam" id="PF00155"/>
    </source>
</evidence>
<sequence>MPDPSQLAAASVRTLAPYVPGKPIEELEREYGIRDIIKLASNENPLGPGAKARAAIAAASTEIGLYPDGGGFVLKQALARKLGCANDGITLGNGSNDVLVMLAETFLTQGVEAVYSQYAFAVYPIAVQATGATARVAPALPESHPMALGHDLDAMAALVNDRTRLVFVANPNNPTGTWVEAAPLKQFIAGLPANVIVVVDEAYIEYAQDECDQDGGFPDTSRWLQEFPNLVVVRTFSKAYGLAGLRVGYALSSPAIAGLLNRVRQAFNVNSIAMAAAVAALDDTEHLQKSAKLNRDGMHQLEAGLDQMKVRRYPSRGNFVLVDCARPVGPVYESMLRQGVIVRPVGNYQLPTHLRLTIGTHSQNERMLGALRQALGS</sequence>
<dbReference type="InterPro" id="IPR050106">
    <property type="entry name" value="HistidinolP_aminotransfase"/>
</dbReference>
<evidence type="ECO:0000256" key="4">
    <source>
        <dbReference type="ARBA" id="ARBA00011738"/>
    </source>
</evidence>
<comment type="pathway">
    <text evidence="2 9">Amino-acid biosynthesis; L-histidine biosynthesis; L-histidine from 5-phospho-alpha-D-ribose 1-diphosphate: step 7/9.</text>
</comment>
<dbReference type="Gene3D" id="3.40.640.10">
    <property type="entry name" value="Type I PLP-dependent aspartate aminotransferase-like (Major domain)"/>
    <property type="match status" value="1"/>
</dbReference>
<comment type="similarity">
    <text evidence="3 9">Belongs to the class-II pyridoxal-phosphate-dependent aminotransferase family. Histidinol-phosphate aminotransferase subfamily.</text>
</comment>
<proteinExistence type="inferred from homology"/>
<dbReference type="PANTHER" id="PTHR43643">
    <property type="entry name" value="HISTIDINOL-PHOSPHATE AMINOTRANSFERASE 2"/>
    <property type="match status" value="1"/>
</dbReference>
<comment type="subunit">
    <text evidence="4 9">Homodimer.</text>
</comment>
<dbReference type="SUPFAM" id="SSF53383">
    <property type="entry name" value="PLP-dependent transferases"/>
    <property type="match status" value="1"/>
</dbReference>
<accession>A0A841HI65</accession>
<dbReference type="GO" id="GO:0030170">
    <property type="term" value="F:pyridoxal phosphate binding"/>
    <property type="evidence" value="ECO:0007669"/>
    <property type="project" value="InterPro"/>
</dbReference>
<evidence type="ECO:0000256" key="2">
    <source>
        <dbReference type="ARBA" id="ARBA00005011"/>
    </source>
</evidence>
<evidence type="ECO:0000256" key="6">
    <source>
        <dbReference type="ARBA" id="ARBA00022679"/>
    </source>
</evidence>
<keyword evidence="6 9" id="KW-0808">Transferase</keyword>
<dbReference type="EMBL" id="JACHHZ010000001">
    <property type="protein sequence ID" value="MBB6091938.1"/>
    <property type="molecule type" value="Genomic_DNA"/>
</dbReference>
<feature type="modified residue" description="N6-(pyridoxal phosphate)lysine" evidence="9">
    <location>
        <position position="238"/>
    </location>
</feature>
<dbReference type="RefSeq" id="WP_184329701.1">
    <property type="nucleotide sequence ID" value="NZ_JACHHZ010000001.1"/>
</dbReference>
<dbReference type="InterPro" id="IPR015422">
    <property type="entry name" value="PyrdxlP-dep_Trfase_small"/>
</dbReference>
<dbReference type="CDD" id="cd00609">
    <property type="entry name" value="AAT_like"/>
    <property type="match status" value="1"/>
</dbReference>
<dbReference type="InterPro" id="IPR005861">
    <property type="entry name" value="HisP_aminotrans"/>
</dbReference>
<comment type="caution">
    <text evidence="11">The sequence shown here is derived from an EMBL/GenBank/DDBJ whole genome shotgun (WGS) entry which is preliminary data.</text>
</comment>
<keyword evidence="9" id="KW-0368">Histidine biosynthesis</keyword>
<evidence type="ECO:0000256" key="3">
    <source>
        <dbReference type="ARBA" id="ARBA00007970"/>
    </source>
</evidence>
<dbReference type="InterPro" id="IPR015424">
    <property type="entry name" value="PyrdxlP-dep_Trfase"/>
</dbReference>
<dbReference type="GO" id="GO:0000105">
    <property type="term" value="P:L-histidine biosynthetic process"/>
    <property type="evidence" value="ECO:0007669"/>
    <property type="project" value="UniProtKB-UniRule"/>
</dbReference>
<name>A0A841HI65_9GAMM</name>
<dbReference type="InterPro" id="IPR015421">
    <property type="entry name" value="PyrdxlP-dep_Trfase_major"/>
</dbReference>
<dbReference type="Proteomes" id="UP000588068">
    <property type="component" value="Unassembled WGS sequence"/>
</dbReference>
<evidence type="ECO:0000256" key="8">
    <source>
        <dbReference type="ARBA" id="ARBA00047481"/>
    </source>
</evidence>
<evidence type="ECO:0000256" key="9">
    <source>
        <dbReference type="HAMAP-Rule" id="MF_01023"/>
    </source>
</evidence>
<dbReference type="InterPro" id="IPR004839">
    <property type="entry name" value="Aminotransferase_I/II_large"/>
</dbReference>
<gene>
    <name evidence="9" type="primary">hisC</name>
    <name evidence="11" type="ORF">HNQ60_000784</name>
</gene>
<evidence type="ECO:0000313" key="12">
    <source>
        <dbReference type="Proteomes" id="UP000588068"/>
    </source>
</evidence>
<dbReference type="PROSITE" id="PS00599">
    <property type="entry name" value="AA_TRANSFER_CLASS_2"/>
    <property type="match status" value="1"/>
</dbReference>
<keyword evidence="9" id="KW-0028">Amino-acid biosynthesis</keyword>
<keyword evidence="7 9" id="KW-0663">Pyridoxal phosphate</keyword>
<protein>
    <recommendedName>
        <fullName evidence="9">Histidinol-phosphate aminotransferase</fullName>
        <ecNumber evidence="9">2.6.1.9</ecNumber>
    </recommendedName>
    <alternativeName>
        <fullName evidence="9">Imidazole acetol-phosphate transaminase</fullName>
    </alternativeName>
</protein>
<evidence type="ECO:0000313" key="11">
    <source>
        <dbReference type="EMBL" id="MBB6091938.1"/>
    </source>
</evidence>
<dbReference type="PANTHER" id="PTHR43643:SF3">
    <property type="entry name" value="HISTIDINOL-PHOSPHATE AMINOTRANSFERASE"/>
    <property type="match status" value="1"/>
</dbReference>
<dbReference type="GO" id="GO:0004400">
    <property type="term" value="F:histidinol-phosphate transaminase activity"/>
    <property type="evidence" value="ECO:0007669"/>
    <property type="project" value="UniProtKB-UniRule"/>
</dbReference>
<comment type="cofactor">
    <cofactor evidence="1 9">
        <name>pyridoxal 5'-phosphate</name>
        <dbReference type="ChEBI" id="CHEBI:597326"/>
    </cofactor>
</comment>
<keyword evidence="12" id="KW-1185">Reference proteome</keyword>
<comment type="catalytic activity">
    <reaction evidence="8 9">
        <text>L-histidinol phosphate + 2-oxoglutarate = 3-(imidazol-4-yl)-2-oxopropyl phosphate + L-glutamate</text>
        <dbReference type="Rhea" id="RHEA:23744"/>
        <dbReference type="ChEBI" id="CHEBI:16810"/>
        <dbReference type="ChEBI" id="CHEBI:29985"/>
        <dbReference type="ChEBI" id="CHEBI:57766"/>
        <dbReference type="ChEBI" id="CHEBI:57980"/>
        <dbReference type="EC" id="2.6.1.9"/>
    </reaction>
</comment>
<dbReference type="UniPathway" id="UPA00031">
    <property type="reaction ID" value="UER00012"/>
</dbReference>
<feature type="domain" description="Aminotransferase class I/classII large" evidence="10">
    <location>
        <begin position="35"/>
        <end position="371"/>
    </location>
</feature>